<dbReference type="EMBL" id="KI291446">
    <property type="protein sequence ID" value="ESA06577.1"/>
    <property type="molecule type" value="Genomic_DNA"/>
</dbReference>
<reference evidence="1" key="1">
    <citation type="submission" date="2013-07" db="EMBL/GenBank/DDBJ databases">
        <title>The genome of an arbuscular mycorrhizal fungus provides insights into the evolution of the oldest plant symbiosis.</title>
        <authorList>
            <consortium name="DOE Joint Genome Institute"/>
            <person name="Tisserant E."/>
            <person name="Malbreil M."/>
            <person name="Kuo A."/>
            <person name="Kohler A."/>
            <person name="Symeonidi A."/>
            <person name="Balestrini R."/>
            <person name="Charron P."/>
            <person name="Duensing N."/>
            <person name="Frei-dit-Frey N."/>
            <person name="Gianinazzi-Pearson V."/>
            <person name="Gilbert B."/>
            <person name="Handa Y."/>
            <person name="Hijri M."/>
            <person name="Kaul R."/>
            <person name="Kawaguchi M."/>
            <person name="Krajinski F."/>
            <person name="Lammers P."/>
            <person name="Lapierre D."/>
            <person name="Masclaux F.G."/>
            <person name="Murat C."/>
            <person name="Morin E."/>
            <person name="Ndikumana S."/>
            <person name="Pagni M."/>
            <person name="Petitpierre D."/>
            <person name="Requena N."/>
            <person name="Rosikiewicz P."/>
            <person name="Riley R."/>
            <person name="Saito K."/>
            <person name="San Clemente H."/>
            <person name="Shapiro H."/>
            <person name="van Tuinen D."/>
            <person name="Becard G."/>
            <person name="Bonfante P."/>
            <person name="Paszkowski U."/>
            <person name="Shachar-Hill Y."/>
            <person name="Young J.P."/>
            <person name="Sanders I.R."/>
            <person name="Henrissat B."/>
            <person name="Rensing S.A."/>
            <person name="Grigoriev I.V."/>
            <person name="Corradi N."/>
            <person name="Roux C."/>
            <person name="Martin F."/>
        </authorList>
    </citation>
    <scope>NUCLEOTIDE SEQUENCE</scope>
    <source>
        <strain evidence="1">DAOM 197198</strain>
    </source>
</reference>
<gene>
    <name evidence="1" type="ORF">GLOINDRAFT_34006</name>
</gene>
<name>U9TGN4_RHIID</name>
<dbReference type="HOGENOM" id="CLU_2672359_0_0_1"/>
<evidence type="ECO:0000313" key="1">
    <source>
        <dbReference type="EMBL" id="ESA06577.1"/>
    </source>
</evidence>
<organism evidence="1">
    <name type="scientific">Rhizophagus irregularis (strain DAOM 181602 / DAOM 197198 / MUCL 43194)</name>
    <name type="common">Arbuscular mycorrhizal fungus</name>
    <name type="synonym">Glomus intraradices</name>
    <dbReference type="NCBI Taxonomy" id="747089"/>
    <lineage>
        <taxon>Eukaryota</taxon>
        <taxon>Fungi</taxon>
        <taxon>Fungi incertae sedis</taxon>
        <taxon>Mucoromycota</taxon>
        <taxon>Glomeromycotina</taxon>
        <taxon>Glomeromycetes</taxon>
        <taxon>Glomerales</taxon>
        <taxon>Glomeraceae</taxon>
        <taxon>Rhizophagus</taxon>
    </lineage>
</organism>
<sequence>MEIYRFKNQNVDEFVVGFAAAAVVSARFVAKSDDALLSNGSIAKQTTKAAIGLYITGTGTSTVGINTINGHKRDI</sequence>
<proteinExistence type="predicted"/>
<dbReference type="VEuPathDB" id="FungiDB:RhiirFUN_016443"/>
<protein>
    <submittedName>
        <fullName evidence="1">Uncharacterized protein</fullName>
    </submittedName>
</protein>
<dbReference type="AlphaFoldDB" id="U9TGN4"/>
<accession>U9TGN4</accession>